<protein>
    <recommendedName>
        <fullName evidence="9">O-methyltransferase</fullName>
    </recommendedName>
</protein>
<dbReference type="InterPro" id="IPR029063">
    <property type="entry name" value="SAM-dependent_MTases_sf"/>
</dbReference>
<dbReference type="CDD" id="cd02440">
    <property type="entry name" value="AdoMet_MTases"/>
    <property type="match status" value="1"/>
</dbReference>
<dbReference type="AlphaFoldDB" id="A0A150PQ87"/>
<dbReference type="InterPro" id="IPR016461">
    <property type="entry name" value="COMT-like"/>
</dbReference>
<evidence type="ECO:0000256" key="1">
    <source>
        <dbReference type="ARBA" id="ARBA00022603"/>
    </source>
</evidence>
<dbReference type="Gene3D" id="1.10.10.10">
    <property type="entry name" value="Winged helix-like DNA-binding domain superfamily/Winged helix DNA-binding domain"/>
    <property type="match status" value="1"/>
</dbReference>
<evidence type="ECO:0000256" key="3">
    <source>
        <dbReference type="ARBA" id="ARBA00022691"/>
    </source>
</evidence>
<comment type="caution">
    <text evidence="7">The sequence shown here is derived from an EMBL/GenBank/DDBJ whole genome shotgun (WGS) entry which is preliminary data.</text>
</comment>
<evidence type="ECO:0000313" key="8">
    <source>
        <dbReference type="Proteomes" id="UP000075604"/>
    </source>
</evidence>
<organism evidence="7 8">
    <name type="scientific">Sorangium cellulosum</name>
    <name type="common">Polyangium cellulosum</name>
    <dbReference type="NCBI Taxonomy" id="56"/>
    <lineage>
        <taxon>Bacteria</taxon>
        <taxon>Pseudomonadati</taxon>
        <taxon>Myxococcota</taxon>
        <taxon>Polyangia</taxon>
        <taxon>Polyangiales</taxon>
        <taxon>Polyangiaceae</taxon>
        <taxon>Sorangium</taxon>
    </lineage>
</organism>
<accession>A0A150PQ87</accession>
<evidence type="ECO:0000256" key="2">
    <source>
        <dbReference type="ARBA" id="ARBA00022679"/>
    </source>
</evidence>
<dbReference type="Pfam" id="PF00891">
    <property type="entry name" value="Methyltransf_2"/>
    <property type="match status" value="1"/>
</dbReference>
<dbReference type="Gene3D" id="3.40.50.150">
    <property type="entry name" value="Vaccinia Virus protein VP39"/>
    <property type="match status" value="1"/>
</dbReference>
<dbReference type="PIRSF" id="PIRSF005739">
    <property type="entry name" value="O-mtase"/>
    <property type="match status" value="1"/>
</dbReference>
<keyword evidence="2" id="KW-0808">Transferase</keyword>
<dbReference type="SUPFAM" id="SSF46785">
    <property type="entry name" value="Winged helix' DNA-binding domain"/>
    <property type="match status" value="1"/>
</dbReference>
<feature type="domain" description="O-methyltransferase dimerisation" evidence="6">
    <location>
        <begin position="14"/>
        <end position="77"/>
    </location>
</feature>
<feature type="domain" description="O-methyltransferase C-terminal" evidence="5">
    <location>
        <begin position="125"/>
        <end position="311"/>
    </location>
</feature>
<proteinExistence type="predicted"/>
<dbReference type="GO" id="GO:0046983">
    <property type="term" value="F:protein dimerization activity"/>
    <property type="evidence" value="ECO:0007669"/>
    <property type="project" value="InterPro"/>
</dbReference>
<reference evidence="7 8" key="1">
    <citation type="submission" date="2014-02" db="EMBL/GenBank/DDBJ databases">
        <title>The small core and large imbalanced accessory genome model reveals a collaborative survival strategy of Sorangium cellulosum strains in nature.</title>
        <authorList>
            <person name="Han K."/>
            <person name="Peng R."/>
            <person name="Blom J."/>
            <person name="Li Y.-Z."/>
        </authorList>
    </citation>
    <scope>NUCLEOTIDE SEQUENCE [LARGE SCALE GENOMIC DNA]</scope>
    <source>
        <strain evidence="7 8">So0157-18</strain>
    </source>
</reference>
<keyword evidence="1" id="KW-0489">Methyltransferase</keyword>
<dbReference type="GO" id="GO:0008171">
    <property type="term" value="F:O-methyltransferase activity"/>
    <property type="evidence" value="ECO:0007669"/>
    <property type="project" value="InterPro"/>
</dbReference>
<dbReference type="Pfam" id="PF08100">
    <property type="entry name" value="Dimerisation"/>
    <property type="match status" value="1"/>
</dbReference>
<dbReference type="PANTHER" id="PTHR43712">
    <property type="entry name" value="PUTATIVE (AFU_ORTHOLOGUE AFUA_4G14580)-RELATED"/>
    <property type="match status" value="1"/>
</dbReference>
<evidence type="ECO:0000313" key="7">
    <source>
        <dbReference type="EMBL" id="KYF57901.1"/>
    </source>
</evidence>
<dbReference type="InterPro" id="IPR036390">
    <property type="entry name" value="WH_DNA-bd_sf"/>
</dbReference>
<dbReference type="PROSITE" id="PS51683">
    <property type="entry name" value="SAM_OMT_II"/>
    <property type="match status" value="1"/>
</dbReference>
<sequence>MRQLGYSVYQLPIISVADELGVFSLLEQEPAGIAEVAGKLHLSLRATEALLASLAGMGLLVRSHGKFHLTETSRNFLIPTKPFYWGYFVRLICQVPITHGALLETLRRDGAVAWGDGQGKVISDEWAAANLSDERAFVFTQAMHSHSFATAVGLAQRAELSGVGRLLDVAGGSGCFSIALAQQNPGVRFTVAELPPVCKTTRRYVAEHGLEDRIDVLELDMFRDAWPPGHDAIFFANILHDWDSARQRRLVQRSFEALPPGGRVLIYELLLSDGQDGPLTAALFSMNMVYMTPGKQFTAGELDELVRGCGFTDVSVIPVYAGYSLISARKPLAR</sequence>
<evidence type="ECO:0000259" key="6">
    <source>
        <dbReference type="Pfam" id="PF08100"/>
    </source>
</evidence>
<dbReference type="InterPro" id="IPR036388">
    <property type="entry name" value="WH-like_DNA-bd_sf"/>
</dbReference>
<gene>
    <name evidence="7" type="ORF">BE04_28820</name>
</gene>
<feature type="active site" description="Proton acceptor" evidence="4">
    <location>
        <position position="240"/>
    </location>
</feature>
<dbReference type="EMBL" id="JELX01001735">
    <property type="protein sequence ID" value="KYF57901.1"/>
    <property type="molecule type" value="Genomic_DNA"/>
</dbReference>
<dbReference type="InterPro" id="IPR012967">
    <property type="entry name" value="COMT_dimerisation"/>
</dbReference>
<name>A0A150PQ87_SORCE</name>
<dbReference type="InterPro" id="IPR001077">
    <property type="entry name" value="COMT_C"/>
</dbReference>
<dbReference type="Proteomes" id="UP000075604">
    <property type="component" value="Unassembled WGS sequence"/>
</dbReference>
<evidence type="ECO:0008006" key="9">
    <source>
        <dbReference type="Google" id="ProtNLM"/>
    </source>
</evidence>
<dbReference type="PANTHER" id="PTHR43712:SF2">
    <property type="entry name" value="O-METHYLTRANSFERASE CICE"/>
    <property type="match status" value="1"/>
</dbReference>
<evidence type="ECO:0000259" key="5">
    <source>
        <dbReference type="Pfam" id="PF00891"/>
    </source>
</evidence>
<keyword evidence="3" id="KW-0949">S-adenosyl-L-methionine</keyword>
<evidence type="ECO:0000256" key="4">
    <source>
        <dbReference type="PIRSR" id="PIRSR005739-1"/>
    </source>
</evidence>
<dbReference type="GO" id="GO:0032259">
    <property type="term" value="P:methylation"/>
    <property type="evidence" value="ECO:0007669"/>
    <property type="project" value="UniProtKB-KW"/>
</dbReference>
<dbReference type="SUPFAM" id="SSF53335">
    <property type="entry name" value="S-adenosyl-L-methionine-dependent methyltransferases"/>
    <property type="match status" value="1"/>
</dbReference>